<keyword evidence="8" id="KW-1185">Reference proteome</keyword>
<comment type="subcellular location">
    <subcellularLocation>
        <location evidence="5">Golgi apparatus membrane</location>
        <topology evidence="5">Single-pass type II membrane protein</topology>
    </subcellularLocation>
</comment>
<dbReference type="PANTHER" id="PTHR32116">
    <property type="entry name" value="GALACTURONOSYLTRANSFERASE 4-RELATED"/>
    <property type="match status" value="1"/>
</dbReference>
<keyword evidence="5" id="KW-0472">Membrane</keyword>
<dbReference type="InterPro" id="IPR029044">
    <property type="entry name" value="Nucleotide-diphossugar_trans"/>
</dbReference>
<comment type="similarity">
    <text evidence="2 5">Belongs to the glycosyltransferase 8 family.</text>
</comment>
<evidence type="ECO:0000256" key="3">
    <source>
        <dbReference type="ARBA" id="ARBA00022676"/>
    </source>
</evidence>
<evidence type="ECO:0000313" key="7">
    <source>
        <dbReference type="EMBL" id="KAK9193757.1"/>
    </source>
</evidence>
<dbReference type="PANTHER" id="PTHR32116:SF12">
    <property type="entry name" value="GALACTURONOSYLTRANSFERASE 7-RELATED"/>
    <property type="match status" value="1"/>
</dbReference>
<dbReference type="GO" id="GO:0071555">
    <property type="term" value="P:cell wall organization"/>
    <property type="evidence" value="ECO:0007669"/>
    <property type="project" value="UniProtKB-KW"/>
</dbReference>
<evidence type="ECO:0000256" key="4">
    <source>
        <dbReference type="ARBA" id="ARBA00022679"/>
    </source>
</evidence>
<dbReference type="Pfam" id="PF01501">
    <property type="entry name" value="Glyco_transf_8"/>
    <property type="match status" value="1"/>
</dbReference>
<evidence type="ECO:0000256" key="5">
    <source>
        <dbReference type="RuleBase" id="RU362027"/>
    </source>
</evidence>
<keyword evidence="3 5" id="KW-0328">Glycosyltransferase</keyword>
<reference evidence="7 8" key="1">
    <citation type="submission" date="2024-05" db="EMBL/GenBank/DDBJ databases">
        <title>Haplotype-resolved chromosome-level genome assembly of Huyou (Citrus changshanensis).</title>
        <authorList>
            <person name="Miao C."/>
            <person name="Chen W."/>
            <person name="Wu Y."/>
            <person name="Wang L."/>
            <person name="Zhao S."/>
            <person name="Grierson D."/>
            <person name="Xu C."/>
            <person name="Chen K."/>
        </authorList>
    </citation>
    <scope>NUCLEOTIDE SEQUENCE [LARGE SCALE GENOMIC DNA]</scope>
    <source>
        <strain evidence="7">01-14</strain>
        <tissue evidence="7">Leaf</tissue>
    </source>
</reference>
<dbReference type="GO" id="GO:0000139">
    <property type="term" value="C:Golgi membrane"/>
    <property type="evidence" value="ECO:0007669"/>
    <property type="project" value="UniProtKB-SubCell"/>
</dbReference>
<protein>
    <recommendedName>
        <fullName evidence="5">Hexosyltransferase</fullName>
        <ecNumber evidence="5">2.4.1.-</ecNumber>
    </recommendedName>
</protein>
<keyword evidence="5" id="KW-0812">Transmembrane</keyword>
<dbReference type="Gene3D" id="3.90.550.10">
    <property type="entry name" value="Spore Coat Polysaccharide Biosynthesis Protein SpsA, Chain A"/>
    <property type="match status" value="1"/>
</dbReference>
<dbReference type="SUPFAM" id="SSF53448">
    <property type="entry name" value="Nucleotide-diphospho-sugar transferases"/>
    <property type="match status" value="1"/>
</dbReference>
<keyword evidence="4" id="KW-0808">Transferase</keyword>
<organism evidence="7 8">
    <name type="scientific">Citrus x changshan-huyou</name>
    <dbReference type="NCBI Taxonomy" id="2935761"/>
    <lineage>
        <taxon>Eukaryota</taxon>
        <taxon>Viridiplantae</taxon>
        <taxon>Streptophyta</taxon>
        <taxon>Embryophyta</taxon>
        <taxon>Tracheophyta</taxon>
        <taxon>Spermatophyta</taxon>
        <taxon>Magnoliopsida</taxon>
        <taxon>eudicotyledons</taxon>
        <taxon>Gunneridae</taxon>
        <taxon>Pentapetalae</taxon>
        <taxon>rosids</taxon>
        <taxon>malvids</taxon>
        <taxon>Sapindales</taxon>
        <taxon>Rutaceae</taxon>
        <taxon>Aurantioideae</taxon>
        <taxon>Citrus</taxon>
    </lineage>
</organism>
<dbReference type="EMBL" id="JBCGBO010000006">
    <property type="protein sequence ID" value="KAK9193757.1"/>
    <property type="molecule type" value="Genomic_DNA"/>
</dbReference>
<dbReference type="Proteomes" id="UP001428341">
    <property type="component" value="Unassembled WGS sequence"/>
</dbReference>
<gene>
    <name evidence="7" type="ORF">WN944_004454</name>
</gene>
<evidence type="ECO:0000256" key="6">
    <source>
        <dbReference type="SAM" id="MobiDB-lite"/>
    </source>
</evidence>
<keyword evidence="5" id="KW-0333">Golgi apparatus</keyword>
<sequence>MKGGGGGGGGGAVSVTTGKRRWRSLVIGVLFLVILSMLVPLAFLLGLHNGFHSPNPNPNGQYSSDLKIYDKYENSETFNHAENYRSTRINDLVKKLAPNISKDVRSNFPDGAKTETSDMSATDTSHHSKVTPVLPPAVPQSLPNTSNSKIAGTVAATGRGGVDENENCELKFGSYCLWRREHREEMKDTMVKKLKDQLFVARAYYPSIAKLPSQDKLTRALRQNIQEVERVLSESATDVDLPPGIEKKIQRMEAAITKAKSVPVDCSNVDKKFRQILDMTNDEANFHMKQSAFLYQLAVQTMPKSLHCLSMRLTVEYFKSPSVVMELSQADRFSDPSLHHYVIFSTNVLASSVVINSTVLCARESKNQVFHVLTDGQNYFAMKLWFFRNTFKEATVQVLNIEQLNLESHDKAILIHMFLPVEYRVSLLNVDGPSIHSKMQYISVFSHLHYLLPEIFQSLTKVVVLDDDVVVQKDLSALWDINMGGKVNGAVQSCSVSLGQLKSYLGENSYDKNSCAWMSGLNIVDLARWRELDLTKTYQRLVREVSMGEESKEAVALRGSLLTFQDLVYALDGVWALSGLGHDYGLNIEAIKKAAVLHYNGHMKPWLELGIPRYKKFWKKFLNQEDQLLSECNRSNIHDESGELIFYSLIDERNGNVYLVSRKRGIEFPGGEYRS</sequence>
<dbReference type="InterPro" id="IPR002495">
    <property type="entry name" value="Glyco_trans_8"/>
</dbReference>
<dbReference type="GO" id="GO:0047262">
    <property type="term" value="F:polygalacturonate 4-alpha-galacturonosyltransferase activity"/>
    <property type="evidence" value="ECO:0007669"/>
    <property type="project" value="InterPro"/>
</dbReference>
<evidence type="ECO:0000256" key="1">
    <source>
        <dbReference type="ARBA" id="ARBA00004877"/>
    </source>
</evidence>
<proteinExistence type="inferred from homology"/>
<evidence type="ECO:0000313" key="8">
    <source>
        <dbReference type="Proteomes" id="UP001428341"/>
    </source>
</evidence>
<keyword evidence="5" id="KW-1133">Transmembrane helix</keyword>
<dbReference type="EC" id="2.4.1.-" evidence="5"/>
<comment type="caution">
    <text evidence="7">The sequence shown here is derived from an EMBL/GenBank/DDBJ whole genome shotgun (WGS) entry which is preliminary data.</text>
</comment>
<dbReference type="InterPro" id="IPR029993">
    <property type="entry name" value="GAUT"/>
</dbReference>
<feature type="transmembrane region" description="Helical" evidence="5">
    <location>
        <begin position="25"/>
        <end position="47"/>
    </location>
</feature>
<keyword evidence="5" id="KW-0961">Cell wall biogenesis/degradation</keyword>
<accession>A0AAP0M0F3</accession>
<dbReference type="Pfam" id="PF25557">
    <property type="entry name" value="GAUT_1"/>
    <property type="match status" value="1"/>
</dbReference>
<evidence type="ECO:0000256" key="2">
    <source>
        <dbReference type="ARBA" id="ARBA00006351"/>
    </source>
</evidence>
<dbReference type="AlphaFoldDB" id="A0AAP0M0F3"/>
<feature type="region of interest" description="Disordered" evidence="6">
    <location>
        <begin position="104"/>
        <end position="132"/>
    </location>
</feature>
<comment type="pathway">
    <text evidence="1 5">Glycan metabolism; pectin biosynthesis.</text>
</comment>
<name>A0AAP0M0F3_9ROSI</name>